<feature type="compositionally biased region" description="Low complexity" evidence="2">
    <location>
        <begin position="375"/>
        <end position="387"/>
    </location>
</feature>
<keyword evidence="5" id="KW-1185">Reference proteome</keyword>
<organism evidence="4 5">
    <name type="scientific">Crepidotus variabilis</name>
    <dbReference type="NCBI Taxonomy" id="179855"/>
    <lineage>
        <taxon>Eukaryota</taxon>
        <taxon>Fungi</taxon>
        <taxon>Dikarya</taxon>
        <taxon>Basidiomycota</taxon>
        <taxon>Agaricomycotina</taxon>
        <taxon>Agaricomycetes</taxon>
        <taxon>Agaricomycetidae</taxon>
        <taxon>Agaricales</taxon>
        <taxon>Agaricineae</taxon>
        <taxon>Crepidotaceae</taxon>
        <taxon>Crepidotus</taxon>
    </lineage>
</organism>
<feature type="region of interest" description="Disordered" evidence="2">
    <location>
        <begin position="148"/>
        <end position="172"/>
    </location>
</feature>
<comment type="caution">
    <text evidence="4">The sequence shown here is derived from an EMBL/GenBank/DDBJ whole genome shotgun (WGS) entry which is preliminary data.</text>
</comment>
<feature type="compositionally biased region" description="Basic and acidic residues" evidence="2">
    <location>
        <begin position="356"/>
        <end position="373"/>
    </location>
</feature>
<evidence type="ECO:0000313" key="5">
    <source>
        <dbReference type="Proteomes" id="UP000807306"/>
    </source>
</evidence>
<feature type="region of interest" description="Disordered" evidence="2">
    <location>
        <begin position="671"/>
        <end position="728"/>
    </location>
</feature>
<dbReference type="Pfam" id="PF10021">
    <property type="entry name" value="PARG_cat_microb"/>
    <property type="match status" value="1"/>
</dbReference>
<name>A0A9P6E500_9AGAR</name>
<accession>A0A9P6E500</accession>
<feature type="region of interest" description="Disordered" evidence="2">
    <location>
        <begin position="1"/>
        <end position="81"/>
    </location>
</feature>
<dbReference type="Proteomes" id="UP000807306">
    <property type="component" value="Unassembled WGS sequence"/>
</dbReference>
<feature type="coiled-coil region" evidence="1">
    <location>
        <begin position="310"/>
        <end position="337"/>
    </location>
</feature>
<feature type="region of interest" description="Disordered" evidence="2">
    <location>
        <begin position="417"/>
        <end position="471"/>
    </location>
</feature>
<dbReference type="InterPro" id="IPR043472">
    <property type="entry name" value="Macro_dom-like"/>
</dbReference>
<keyword evidence="1" id="KW-0175">Coiled coil</keyword>
<sequence>MSLLYDQNDNAASGSEDGLDVPGGVSTNTVPKTAPPQTTSFTINLNGEREQSSSSRLYHHHNSQSLTSHQSLPHLPHGPYSARYYPRHPSYRLTRDDLKEVATTTLQIIDRGVYWPPGKREGLDEPYNLKQKIQDTIMETAFYAPDDEGLSGWAERSGKQRHGGGSEEVESKPPLRQTKIVIGEYSTLVGARKLYDTVNAGKGDKDDKDRIGVLNFASAKKPGGGFINGAQAQEESIARSSTLYPSLMTSAAKQFYRFYGEDPDNAFYTHAMVYSPSVVLFRNDKGNFRAPIEVDILTSAAVNAGDVRKQVRWEEEMRELRERVRVAELSRTKAAERVQREQDVEDQLWKVEREAYEEKERQDVAQDGEDKKKTAPIASSRSPSSIIHVDGSDTVNANGETCAVDASRSDSSQQLSPIIFANDPDPLPPPIQLQPSSSSSRIANGGGSSGPIGLTQYHSQNSLGSHQSRMDAHHDPLELAELQIASEMHERVARILCLFQQRGVKHLVLGSFGTGVFQNSIELVAGIFKDLLCATERESTVGGEGILGHAAGLEKSRDTEEDKEPSITLEDEDETKTPTQVLPSASVLHEAPFKNVFSTVMFAILGGSTVRTFEEVLEGEEGVEIDEDGEGSDVDAMKDLADVKNEDRPSFFVSDGRAEDTLVEKYEEVIEQPEAPPGLELESEAEVAKVTESTSPVEAALPESSESSNPETEAELEVARETPAETKE</sequence>
<dbReference type="PANTHER" id="PTHR35596">
    <property type="entry name" value="DUF2263 DOMAIN-CONTAINING PROTEIN"/>
    <property type="match status" value="1"/>
</dbReference>
<gene>
    <name evidence="4" type="ORF">CPB83DRAFT_864143</name>
</gene>
<evidence type="ECO:0000256" key="2">
    <source>
        <dbReference type="SAM" id="MobiDB-lite"/>
    </source>
</evidence>
<feature type="compositionally biased region" description="Low complexity" evidence="2">
    <location>
        <begin position="695"/>
        <end position="711"/>
    </location>
</feature>
<reference evidence="4" key="1">
    <citation type="submission" date="2020-11" db="EMBL/GenBank/DDBJ databases">
        <authorList>
            <consortium name="DOE Joint Genome Institute"/>
            <person name="Ahrendt S."/>
            <person name="Riley R."/>
            <person name="Andreopoulos W."/>
            <person name="Labutti K."/>
            <person name="Pangilinan J."/>
            <person name="Ruiz-Duenas F.J."/>
            <person name="Barrasa J.M."/>
            <person name="Sanchez-Garcia M."/>
            <person name="Camarero S."/>
            <person name="Miyauchi S."/>
            <person name="Serrano A."/>
            <person name="Linde D."/>
            <person name="Babiker R."/>
            <person name="Drula E."/>
            <person name="Ayuso-Fernandez I."/>
            <person name="Pacheco R."/>
            <person name="Padilla G."/>
            <person name="Ferreira P."/>
            <person name="Barriuso J."/>
            <person name="Kellner H."/>
            <person name="Castanera R."/>
            <person name="Alfaro M."/>
            <person name="Ramirez L."/>
            <person name="Pisabarro A.G."/>
            <person name="Kuo A."/>
            <person name="Tritt A."/>
            <person name="Lipzen A."/>
            <person name="He G."/>
            <person name="Yan M."/>
            <person name="Ng V."/>
            <person name="Cullen D."/>
            <person name="Martin F."/>
            <person name="Rosso M.-N."/>
            <person name="Henrissat B."/>
            <person name="Hibbett D."/>
            <person name="Martinez A.T."/>
            <person name="Grigoriev I.V."/>
        </authorList>
    </citation>
    <scope>NUCLEOTIDE SEQUENCE</scope>
    <source>
        <strain evidence="4">CBS 506.95</strain>
    </source>
</reference>
<dbReference type="InterPro" id="IPR019261">
    <property type="entry name" value="PARG_cat_microbial"/>
</dbReference>
<evidence type="ECO:0000313" key="4">
    <source>
        <dbReference type="EMBL" id="KAF9522668.1"/>
    </source>
</evidence>
<proteinExistence type="predicted"/>
<dbReference type="OrthoDB" id="9985428at2759"/>
<feature type="compositionally biased region" description="Polar residues" evidence="2">
    <location>
        <begin position="25"/>
        <end position="45"/>
    </location>
</feature>
<feature type="compositionally biased region" description="Acidic residues" evidence="2">
    <location>
        <begin position="561"/>
        <end position="574"/>
    </location>
</feature>
<dbReference type="AlphaFoldDB" id="A0A9P6E500"/>
<protein>
    <recommendedName>
        <fullName evidence="3">Microbial-type PARG catalytic domain-containing protein</fullName>
    </recommendedName>
</protein>
<dbReference type="InterPro" id="IPR012664">
    <property type="entry name" value="CHP02452"/>
</dbReference>
<dbReference type="PANTHER" id="PTHR35596:SF1">
    <property type="entry name" value="MICROBIAL-TYPE PARG CATALYTIC DOMAIN-CONTAINING PROTEIN"/>
    <property type="match status" value="1"/>
</dbReference>
<dbReference type="Gene3D" id="3.40.220.10">
    <property type="entry name" value="Leucine Aminopeptidase, subunit E, domain 1"/>
    <property type="match status" value="2"/>
</dbReference>
<dbReference type="NCBIfam" id="TIGR02452">
    <property type="entry name" value="TIGR02452 family protein"/>
    <property type="match status" value="1"/>
</dbReference>
<feature type="region of interest" description="Disordered" evidence="2">
    <location>
        <begin position="551"/>
        <end position="578"/>
    </location>
</feature>
<feature type="compositionally biased region" description="Polar residues" evidence="2">
    <location>
        <begin position="456"/>
        <end position="467"/>
    </location>
</feature>
<feature type="compositionally biased region" description="Basic and acidic residues" evidence="2">
    <location>
        <begin position="717"/>
        <end position="728"/>
    </location>
</feature>
<evidence type="ECO:0000256" key="1">
    <source>
        <dbReference type="SAM" id="Coils"/>
    </source>
</evidence>
<feature type="region of interest" description="Disordered" evidence="2">
    <location>
        <begin position="356"/>
        <end position="393"/>
    </location>
</feature>
<evidence type="ECO:0000259" key="3">
    <source>
        <dbReference type="Pfam" id="PF10021"/>
    </source>
</evidence>
<feature type="domain" description="Microbial-type PARG catalytic" evidence="3">
    <location>
        <begin position="102"/>
        <end position="283"/>
    </location>
</feature>
<dbReference type="EMBL" id="MU157938">
    <property type="protein sequence ID" value="KAF9522668.1"/>
    <property type="molecule type" value="Genomic_DNA"/>
</dbReference>
<feature type="compositionally biased region" description="Polar residues" evidence="2">
    <location>
        <begin position="1"/>
        <end position="13"/>
    </location>
</feature>